<dbReference type="GeneID" id="66061050"/>
<gene>
    <name evidence="2" type="ORF">UV8b_00272</name>
</gene>
<name>A0A8E5HIF8_USTVR</name>
<dbReference type="Gene3D" id="3.40.50.1000">
    <property type="entry name" value="HAD superfamily/HAD-like"/>
    <property type="match status" value="1"/>
</dbReference>
<dbReference type="EMBL" id="CP072753">
    <property type="protein sequence ID" value="QUC16031.1"/>
    <property type="molecule type" value="Genomic_DNA"/>
</dbReference>
<feature type="region of interest" description="Disordered" evidence="1">
    <location>
        <begin position="31"/>
        <end position="59"/>
    </location>
</feature>
<reference evidence="2" key="1">
    <citation type="submission" date="2020-03" db="EMBL/GenBank/DDBJ databases">
        <title>A mixture of massive structural variations and highly conserved coding sequences in Ustilaginoidea virens genome.</title>
        <authorList>
            <person name="Zhang K."/>
            <person name="Zhao Z."/>
            <person name="Zhang Z."/>
            <person name="Li Y."/>
            <person name="Hsiang T."/>
            <person name="Sun W."/>
        </authorList>
    </citation>
    <scope>NUCLEOTIDE SEQUENCE</scope>
    <source>
        <strain evidence="2">UV-8b</strain>
    </source>
</reference>
<dbReference type="RefSeq" id="XP_042993704.1">
    <property type="nucleotide sequence ID" value="XM_043137770.1"/>
</dbReference>
<evidence type="ECO:0000313" key="2">
    <source>
        <dbReference type="EMBL" id="QUC16031.1"/>
    </source>
</evidence>
<keyword evidence="3" id="KW-1185">Reference proteome</keyword>
<dbReference type="AlphaFoldDB" id="A0A8E5HIF8"/>
<protein>
    <submittedName>
        <fullName evidence="2">Uncharacterized protein</fullName>
    </submittedName>
</protein>
<evidence type="ECO:0000256" key="1">
    <source>
        <dbReference type="SAM" id="MobiDB-lite"/>
    </source>
</evidence>
<dbReference type="Proteomes" id="UP000027002">
    <property type="component" value="Chromosome 1"/>
</dbReference>
<feature type="region of interest" description="Disordered" evidence="1">
    <location>
        <begin position="78"/>
        <end position="97"/>
    </location>
</feature>
<evidence type="ECO:0000313" key="3">
    <source>
        <dbReference type="Proteomes" id="UP000027002"/>
    </source>
</evidence>
<proteinExistence type="predicted"/>
<organism evidence="2 3">
    <name type="scientific">Ustilaginoidea virens</name>
    <name type="common">Rice false smut fungus</name>
    <name type="synonym">Villosiclava virens</name>
    <dbReference type="NCBI Taxonomy" id="1159556"/>
    <lineage>
        <taxon>Eukaryota</taxon>
        <taxon>Fungi</taxon>
        <taxon>Dikarya</taxon>
        <taxon>Ascomycota</taxon>
        <taxon>Pezizomycotina</taxon>
        <taxon>Sordariomycetes</taxon>
        <taxon>Hypocreomycetidae</taxon>
        <taxon>Hypocreales</taxon>
        <taxon>Clavicipitaceae</taxon>
        <taxon>Ustilaginoidea</taxon>
    </lineage>
</organism>
<dbReference type="KEGG" id="uvi:66061050"/>
<dbReference type="InterPro" id="IPR023214">
    <property type="entry name" value="HAD_sf"/>
</dbReference>
<feature type="compositionally biased region" description="Basic residues" evidence="1">
    <location>
        <begin position="88"/>
        <end position="97"/>
    </location>
</feature>
<sequence>MSEFDDARCGIGEADCTGFCRLSCQGAGRSRNTGLDALGRQRHHGQSRSPAGRHQRESRVLAEVLPSEKASKVGYLQATLDPQTHGSVSRHRGPRGRRRAVVAMVGDGINDSPASLGINHDI</sequence>
<accession>A0A8E5HIF8</accession>